<keyword evidence="2" id="KW-0472">Membrane</keyword>
<reference evidence="3 4" key="1">
    <citation type="submission" date="2016-10" db="EMBL/GenBank/DDBJ databases">
        <authorList>
            <person name="de Groot N.N."/>
        </authorList>
    </citation>
    <scope>NUCLEOTIDE SEQUENCE [LARGE SCALE GENOMIC DNA]</scope>
    <source>
        <strain evidence="3 4">DSM 43794</strain>
    </source>
</reference>
<dbReference type="RefSeq" id="WP_242658994.1">
    <property type="nucleotide sequence ID" value="NZ_FNKK01000002.1"/>
</dbReference>
<proteinExistence type="predicted"/>
<dbReference type="Proteomes" id="UP000217103">
    <property type="component" value="Unassembled WGS sequence"/>
</dbReference>
<feature type="compositionally biased region" description="Low complexity" evidence="1">
    <location>
        <begin position="21"/>
        <end position="42"/>
    </location>
</feature>
<organism evidence="3 4">
    <name type="scientific">Thermostaphylospora chromogena</name>
    <dbReference type="NCBI Taxonomy" id="35622"/>
    <lineage>
        <taxon>Bacteria</taxon>
        <taxon>Bacillati</taxon>
        <taxon>Actinomycetota</taxon>
        <taxon>Actinomycetes</taxon>
        <taxon>Streptosporangiales</taxon>
        <taxon>Thermomonosporaceae</taxon>
        <taxon>Thermostaphylospora</taxon>
    </lineage>
</organism>
<keyword evidence="2" id="KW-0812">Transmembrane</keyword>
<evidence type="ECO:0000313" key="4">
    <source>
        <dbReference type="Proteomes" id="UP000217103"/>
    </source>
</evidence>
<feature type="transmembrane region" description="Helical" evidence="2">
    <location>
        <begin position="259"/>
        <end position="285"/>
    </location>
</feature>
<accession>A0A1H0ZXM9</accession>
<protein>
    <submittedName>
        <fullName evidence="3">Uncharacterized membrane protein</fullName>
    </submittedName>
</protein>
<dbReference type="AlphaFoldDB" id="A0A1H0ZXM9"/>
<evidence type="ECO:0000256" key="2">
    <source>
        <dbReference type="SAM" id="Phobius"/>
    </source>
</evidence>
<dbReference type="Pfam" id="PF09852">
    <property type="entry name" value="DUF2079"/>
    <property type="match status" value="1"/>
</dbReference>
<feature type="transmembrane region" description="Helical" evidence="2">
    <location>
        <begin position="210"/>
        <end position="226"/>
    </location>
</feature>
<feature type="transmembrane region" description="Helical" evidence="2">
    <location>
        <begin position="360"/>
        <end position="383"/>
    </location>
</feature>
<dbReference type="InterPro" id="IPR018650">
    <property type="entry name" value="STSV1_Orf64"/>
</dbReference>
<feature type="transmembrane region" description="Helical" evidence="2">
    <location>
        <begin position="292"/>
        <end position="315"/>
    </location>
</feature>
<dbReference type="EMBL" id="FNKK01000002">
    <property type="protein sequence ID" value="SDQ32187.1"/>
    <property type="molecule type" value="Genomic_DNA"/>
</dbReference>
<feature type="transmembrane region" description="Helical" evidence="2">
    <location>
        <begin position="95"/>
        <end position="114"/>
    </location>
</feature>
<evidence type="ECO:0000313" key="3">
    <source>
        <dbReference type="EMBL" id="SDQ32187.1"/>
    </source>
</evidence>
<keyword evidence="4" id="KW-1185">Reference proteome</keyword>
<gene>
    <name evidence="3" type="ORF">SAMN04489764_0203</name>
</gene>
<sequence>MNGEITAGEAGSPDTPPAPSSPADRPAEAGTATATGEQTRTAETGEKERAADRSERQEDATPAEKAEKAHVPAWLSRLPGASRIVRLRDGGRHRYGVAGVTAAAALVWATLGLVKLHTFRASTFDLVIFDQAVRAMAEFSAPTSAARGVTLDRGMDFVQLGEHFSPILALLAPLYWIHDGPATLIVAQAVLFALATPFIWVFTRRLLGPAPAYLVAVAYALSWPIAQAANFDFHEVAFAPPLIAIMMERYQAGRLRLCAVAALALLLVKEDMGLLVAGFGAYVFVTGRRLEGCSFILVGTGWTMLVRGFLIPAVGGDPNMYWAYGHLGATIPEVLRTAVTDPLTVIRTLLTPEEKVDTMLLMLWPTLFLCLFSPITLMAVPHFLERMLSDRLHWWVTDFHHSAFTVVILLCAGVDGLTRLLARLNRSEDRGLVLSWSVAVCAVAITLLPRFALDQLAHPSFYQRDARANAAAEAAATVPDGVVVEAVNSVGPALSARTTVLLWDHTSRSAPWVVADVAMPQFPFSTAEEQQRRVSELTAAGYRTVFAREGYVVLHRP</sequence>
<feature type="compositionally biased region" description="Basic and acidic residues" evidence="1">
    <location>
        <begin position="43"/>
        <end position="70"/>
    </location>
</feature>
<dbReference type="STRING" id="35622.SAMN04489764_0203"/>
<name>A0A1H0ZXM9_9ACTN</name>
<feature type="transmembrane region" description="Helical" evidence="2">
    <location>
        <begin position="433"/>
        <end position="453"/>
    </location>
</feature>
<keyword evidence="2" id="KW-1133">Transmembrane helix</keyword>
<feature type="region of interest" description="Disordered" evidence="1">
    <location>
        <begin position="1"/>
        <end position="71"/>
    </location>
</feature>
<evidence type="ECO:0000256" key="1">
    <source>
        <dbReference type="SAM" id="MobiDB-lite"/>
    </source>
</evidence>
<feature type="transmembrane region" description="Helical" evidence="2">
    <location>
        <begin position="182"/>
        <end position="203"/>
    </location>
</feature>